<evidence type="ECO:0000256" key="4">
    <source>
        <dbReference type="ARBA" id="ARBA00022723"/>
    </source>
</evidence>
<keyword evidence="5" id="KW-0660">Purine salvage</keyword>
<evidence type="ECO:0000313" key="12">
    <source>
        <dbReference type="Proteomes" id="UP001162131"/>
    </source>
</evidence>
<keyword evidence="12" id="KW-1185">Reference proteome</keyword>
<organism evidence="11 12">
    <name type="scientific">Blepharisma stoltei</name>
    <dbReference type="NCBI Taxonomy" id="1481888"/>
    <lineage>
        <taxon>Eukaryota</taxon>
        <taxon>Sar</taxon>
        <taxon>Alveolata</taxon>
        <taxon>Ciliophora</taxon>
        <taxon>Postciliodesmatophora</taxon>
        <taxon>Heterotrichea</taxon>
        <taxon>Heterotrichida</taxon>
        <taxon>Blepharismidae</taxon>
        <taxon>Blepharisma</taxon>
    </lineage>
</organism>
<evidence type="ECO:0000256" key="2">
    <source>
        <dbReference type="ARBA" id="ARBA00005058"/>
    </source>
</evidence>
<evidence type="ECO:0000256" key="5">
    <source>
        <dbReference type="ARBA" id="ARBA00022726"/>
    </source>
</evidence>
<dbReference type="SUPFAM" id="SSF51556">
    <property type="entry name" value="Metallo-dependent hydrolases"/>
    <property type="match status" value="1"/>
</dbReference>
<sequence>MLQEIQALPKVELHAHLNGSLRKETLIEFLAEDGKNEGFDKDLTMDEAFRLFSVVHSVVTRPDRVERITREMLEDFEKENTVYLEIRTSPKATQFMTKLEYLNSIIKAIREFQGKMVTKVLISVNRAQSVEAAWENIELAKNYPECVGVEFSGNPNIAKFRDFLEVFNHARDIGMKVSIHTAEIPDNEDTLDIIRFRPDRLGHCCYLETEAENLIIENRIPIEICPSSNMATMGLTSMIDHHFGRFYTRSHPIAICTDDTLLLNTTLSKEYYLVAETFHLTIDDLKRIIRESALMSFFDWHTSYFTQNPL</sequence>
<comment type="caution">
    <text evidence="11">The sequence shown here is derived from an EMBL/GenBank/DDBJ whole genome shotgun (WGS) entry which is preliminary data.</text>
</comment>
<proteinExistence type="inferred from homology"/>
<comment type="catalytic activity">
    <reaction evidence="9">
        <text>N(6)-methyl-AMP + H2O + H(+) = IMP + methylamine</text>
        <dbReference type="Rhea" id="RHEA:16001"/>
        <dbReference type="ChEBI" id="CHEBI:15377"/>
        <dbReference type="ChEBI" id="CHEBI:15378"/>
        <dbReference type="ChEBI" id="CHEBI:58053"/>
        <dbReference type="ChEBI" id="CHEBI:59338"/>
        <dbReference type="ChEBI" id="CHEBI:144842"/>
    </reaction>
    <physiologicalReaction direction="left-to-right" evidence="9">
        <dbReference type="Rhea" id="RHEA:16002"/>
    </physiologicalReaction>
</comment>
<dbReference type="GO" id="GO:0009117">
    <property type="term" value="P:nucleotide metabolic process"/>
    <property type="evidence" value="ECO:0007669"/>
    <property type="project" value="UniProtKB-KW"/>
</dbReference>
<evidence type="ECO:0000256" key="3">
    <source>
        <dbReference type="ARBA" id="ARBA00006676"/>
    </source>
</evidence>
<dbReference type="Proteomes" id="UP001162131">
    <property type="component" value="Unassembled WGS sequence"/>
</dbReference>
<keyword evidence="8" id="KW-0546">Nucleotide metabolism</keyword>
<comment type="pathway">
    <text evidence="2">Purine metabolism; purine nucleoside salvage.</text>
</comment>
<keyword evidence="6" id="KW-0378">Hydrolase</keyword>
<feature type="domain" description="Adenosine deaminase" evidence="10">
    <location>
        <begin position="9"/>
        <end position="300"/>
    </location>
</feature>
<dbReference type="GO" id="GO:0046103">
    <property type="term" value="P:inosine biosynthetic process"/>
    <property type="evidence" value="ECO:0007669"/>
    <property type="project" value="TreeGrafter"/>
</dbReference>
<dbReference type="Pfam" id="PF00962">
    <property type="entry name" value="A_deaminase"/>
    <property type="match status" value="1"/>
</dbReference>
<evidence type="ECO:0000256" key="1">
    <source>
        <dbReference type="ARBA" id="ARBA00001947"/>
    </source>
</evidence>
<dbReference type="Gene3D" id="3.20.20.140">
    <property type="entry name" value="Metal-dependent hydrolases"/>
    <property type="match status" value="1"/>
</dbReference>
<dbReference type="PANTHER" id="PTHR11409:SF42">
    <property type="entry name" value="ADENOSINE DEAMINASE-LIKE PROTEIN"/>
    <property type="match status" value="1"/>
</dbReference>
<dbReference type="PANTHER" id="PTHR11409">
    <property type="entry name" value="ADENOSINE DEAMINASE"/>
    <property type="match status" value="1"/>
</dbReference>
<protein>
    <recommendedName>
        <fullName evidence="10">Adenosine deaminase domain-containing protein</fullName>
    </recommendedName>
</protein>
<keyword evidence="4" id="KW-0479">Metal-binding</keyword>
<name>A0AAU9IMZ0_9CILI</name>
<dbReference type="EMBL" id="CAJZBQ010000012">
    <property type="protein sequence ID" value="CAG9314532.1"/>
    <property type="molecule type" value="Genomic_DNA"/>
</dbReference>
<evidence type="ECO:0000256" key="9">
    <source>
        <dbReference type="ARBA" id="ARBA00048787"/>
    </source>
</evidence>
<keyword evidence="7" id="KW-0862">Zinc</keyword>
<evidence type="ECO:0000256" key="7">
    <source>
        <dbReference type="ARBA" id="ARBA00022833"/>
    </source>
</evidence>
<dbReference type="InterPro" id="IPR001365">
    <property type="entry name" value="A_deaminase_dom"/>
</dbReference>
<dbReference type="InterPro" id="IPR032466">
    <property type="entry name" value="Metal_Hydrolase"/>
</dbReference>
<accession>A0AAU9IMZ0</accession>
<evidence type="ECO:0000259" key="10">
    <source>
        <dbReference type="Pfam" id="PF00962"/>
    </source>
</evidence>
<reference evidence="11" key="1">
    <citation type="submission" date="2021-09" db="EMBL/GenBank/DDBJ databases">
        <authorList>
            <consortium name="AG Swart"/>
            <person name="Singh M."/>
            <person name="Singh A."/>
            <person name="Seah K."/>
            <person name="Emmerich C."/>
        </authorList>
    </citation>
    <scope>NUCLEOTIDE SEQUENCE</scope>
    <source>
        <strain evidence="11">ATCC30299</strain>
    </source>
</reference>
<evidence type="ECO:0000256" key="8">
    <source>
        <dbReference type="ARBA" id="ARBA00023080"/>
    </source>
</evidence>
<dbReference type="GO" id="GO:0006166">
    <property type="term" value="P:purine ribonucleoside salvage"/>
    <property type="evidence" value="ECO:0007669"/>
    <property type="project" value="UniProtKB-KW"/>
</dbReference>
<dbReference type="AlphaFoldDB" id="A0AAU9IMZ0"/>
<dbReference type="GO" id="GO:0046872">
    <property type="term" value="F:metal ion binding"/>
    <property type="evidence" value="ECO:0007669"/>
    <property type="project" value="UniProtKB-KW"/>
</dbReference>
<evidence type="ECO:0000313" key="11">
    <source>
        <dbReference type="EMBL" id="CAG9314532.1"/>
    </source>
</evidence>
<dbReference type="InterPro" id="IPR006330">
    <property type="entry name" value="Ado/ade_deaminase"/>
</dbReference>
<gene>
    <name evidence="11" type="ORF">BSTOLATCC_MIC11534</name>
</gene>
<comment type="similarity">
    <text evidence="3">Belongs to the metallo-dependent hydrolases superfamily. Adenosine and AMP deaminases family.</text>
</comment>
<dbReference type="GO" id="GO:0006154">
    <property type="term" value="P:adenosine catabolic process"/>
    <property type="evidence" value="ECO:0007669"/>
    <property type="project" value="TreeGrafter"/>
</dbReference>
<dbReference type="GO" id="GO:0004000">
    <property type="term" value="F:adenosine deaminase activity"/>
    <property type="evidence" value="ECO:0007669"/>
    <property type="project" value="TreeGrafter"/>
</dbReference>
<evidence type="ECO:0000256" key="6">
    <source>
        <dbReference type="ARBA" id="ARBA00022801"/>
    </source>
</evidence>
<comment type="cofactor">
    <cofactor evidence="1">
        <name>Zn(2+)</name>
        <dbReference type="ChEBI" id="CHEBI:29105"/>
    </cofactor>
</comment>